<dbReference type="EMBL" id="PQSP01000007">
    <property type="protein sequence ID" value="RUS66080.1"/>
    <property type="molecule type" value="Genomic_DNA"/>
</dbReference>
<protein>
    <submittedName>
        <fullName evidence="1">Uncharacterized protein</fullName>
    </submittedName>
</protein>
<proteinExistence type="predicted"/>
<gene>
    <name evidence="1" type="ORF">CUZ56_02438</name>
</gene>
<accession>A0A433SBH6</accession>
<dbReference type="Proteomes" id="UP000286947">
    <property type="component" value="Unassembled WGS sequence"/>
</dbReference>
<evidence type="ECO:0000313" key="1">
    <source>
        <dbReference type="EMBL" id="RUS66080.1"/>
    </source>
</evidence>
<comment type="caution">
    <text evidence="1">The sequence shown here is derived from an EMBL/GenBank/DDBJ whole genome shotgun (WGS) entry which is preliminary data.</text>
</comment>
<reference evidence="1 2" key="1">
    <citation type="submission" date="2018-01" db="EMBL/GenBank/DDBJ databases">
        <title>Saezia sanguinis gen. nov., sp. nov., in the order Burkholderiales isolated from human blood.</title>
        <authorList>
            <person name="Medina-Pascual M.J."/>
            <person name="Valdezate S."/>
            <person name="Monzon S."/>
            <person name="Cuesta I."/>
            <person name="Carrasco G."/>
            <person name="Villalon P."/>
            <person name="Saez-Nieto J.A."/>
        </authorList>
    </citation>
    <scope>NUCLEOTIDE SEQUENCE [LARGE SCALE GENOMIC DNA]</scope>
    <source>
        <strain evidence="1 2">CNM695-12</strain>
    </source>
</reference>
<organism evidence="1 2">
    <name type="scientific">Saezia sanguinis</name>
    <dbReference type="NCBI Taxonomy" id="1965230"/>
    <lineage>
        <taxon>Bacteria</taxon>
        <taxon>Pseudomonadati</taxon>
        <taxon>Pseudomonadota</taxon>
        <taxon>Betaproteobacteria</taxon>
        <taxon>Burkholderiales</taxon>
        <taxon>Saeziaceae</taxon>
        <taxon>Saezia</taxon>
    </lineage>
</organism>
<keyword evidence="2" id="KW-1185">Reference proteome</keyword>
<name>A0A433SBH6_9BURK</name>
<dbReference type="AlphaFoldDB" id="A0A433SBH6"/>
<sequence>MELIALPTLSYEQAQELIKKHAGSVLNDAEVALQAHESEEDDYRPAEIRFCDGDFELDELAASCDCLIVNGNLHVRGLLETCHEVEEGALIVLGNVTAGNVIVHDSWCVISGNFHAGHVYANSSNNCGMVVGGNVQAESLVEFGQHIHVMGDVQADLVLSGMNQIQTDGQEHAARRLDRATGVQQKLTEVFQPLCVEADPESKKQYLEEDVYCNMLRLGENPLIV</sequence>
<evidence type="ECO:0000313" key="2">
    <source>
        <dbReference type="Proteomes" id="UP000286947"/>
    </source>
</evidence>
<dbReference type="RefSeq" id="WP_126980614.1">
    <property type="nucleotide sequence ID" value="NZ_PQSP01000007.1"/>
</dbReference>